<dbReference type="EnsemblPlants" id="evm.model.08.1336">
    <property type="protein sequence ID" value="cds.evm.model.08.1336"/>
    <property type="gene ID" value="evm.TU.08.1336"/>
</dbReference>
<dbReference type="Pfam" id="PF07727">
    <property type="entry name" value="RVT_2"/>
    <property type="match status" value="1"/>
</dbReference>
<dbReference type="AlphaFoldDB" id="A0A803Q8C9"/>
<protein>
    <recommendedName>
        <fullName evidence="1">Reverse transcriptase Ty1/copia-type domain-containing protein</fullName>
    </recommendedName>
</protein>
<evidence type="ECO:0000313" key="2">
    <source>
        <dbReference type="EnsemblPlants" id="cds.evm.model.08.1336"/>
    </source>
</evidence>
<proteinExistence type="predicted"/>
<organism evidence="2 3">
    <name type="scientific">Cannabis sativa</name>
    <name type="common">Hemp</name>
    <name type="synonym">Marijuana</name>
    <dbReference type="NCBI Taxonomy" id="3483"/>
    <lineage>
        <taxon>Eukaryota</taxon>
        <taxon>Viridiplantae</taxon>
        <taxon>Streptophyta</taxon>
        <taxon>Embryophyta</taxon>
        <taxon>Tracheophyta</taxon>
        <taxon>Spermatophyta</taxon>
        <taxon>Magnoliopsida</taxon>
        <taxon>eudicotyledons</taxon>
        <taxon>Gunneridae</taxon>
        <taxon>Pentapetalae</taxon>
        <taxon>rosids</taxon>
        <taxon>fabids</taxon>
        <taxon>Rosales</taxon>
        <taxon>Cannabaceae</taxon>
        <taxon>Cannabis</taxon>
    </lineage>
</organism>
<dbReference type="EMBL" id="UZAU01000708">
    <property type="status" value="NOT_ANNOTATED_CDS"/>
    <property type="molecule type" value="Genomic_DNA"/>
</dbReference>
<evidence type="ECO:0000259" key="1">
    <source>
        <dbReference type="Pfam" id="PF07727"/>
    </source>
</evidence>
<reference evidence="2" key="1">
    <citation type="submission" date="2018-11" db="EMBL/GenBank/DDBJ databases">
        <authorList>
            <person name="Grassa J C."/>
        </authorList>
    </citation>
    <scope>NUCLEOTIDE SEQUENCE [LARGE SCALE GENOMIC DNA]</scope>
</reference>
<feature type="domain" description="Reverse transcriptase Ty1/copia-type" evidence="1">
    <location>
        <begin position="67"/>
        <end position="117"/>
    </location>
</feature>
<dbReference type="Gramene" id="evm.model.08.1336">
    <property type="protein sequence ID" value="cds.evm.model.08.1336"/>
    <property type="gene ID" value="evm.TU.08.1336"/>
</dbReference>
<dbReference type="PANTHER" id="PTHR11439:SF467">
    <property type="entry name" value="INTEGRASE CATALYTIC DOMAIN-CONTAINING PROTEIN"/>
    <property type="match status" value="1"/>
</dbReference>
<reference evidence="2" key="2">
    <citation type="submission" date="2021-03" db="UniProtKB">
        <authorList>
            <consortium name="EnsemblPlants"/>
        </authorList>
    </citation>
    <scope>IDENTIFICATION</scope>
</reference>
<dbReference type="Proteomes" id="UP000596661">
    <property type="component" value="Chromosome 8"/>
</dbReference>
<dbReference type="InterPro" id="IPR013103">
    <property type="entry name" value="RVT_2"/>
</dbReference>
<dbReference type="PANTHER" id="PTHR11439">
    <property type="entry name" value="GAG-POL-RELATED RETROTRANSPOSON"/>
    <property type="match status" value="1"/>
</dbReference>
<name>A0A803Q8C9_CANSA</name>
<sequence length="296" mass="33225">MTTRSLNGISKPKVYCATKHPLPEALLPTEPKSVKEALKDPKWHASMASENKAVKKARTWTLVLRTDDMQSRLVARGYLQLPGIDYEETFSPVVKPVTVRTVLSLAVSNNWKVTQLDELISKLVTNLNTQFSLKDLGEVHYFLGVGRVRSETGMHLSQSKYITDILLKVHMGGAKPCPNPSNSTLKLSLTEGEPFEDPTLYRSTIGALQYLSFTMPDVALIVNKRSQFLKAPTVVHWEACKKLLRYLKGTISEGLILKPEPNASIECYSDADWARYIDDRRSTRGYVVFLGRNLIS</sequence>
<accession>A0A803Q8C9</accession>
<keyword evidence="3" id="KW-1185">Reference proteome</keyword>
<evidence type="ECO:0000313" key="3">
    <source>
        <dbReference type="Proteomes" id="UP000596661"/>
    </source>
</evidence>